<reference evidence="2" key="2">
    <citation type="journal article" date="2021" name="PeerJ">
        <title>Extensive microbial diversity within the chicken gut microbiome revealed by metagenomics and culture.</title>
        <authorList>
            <person name="Gilroy R."/>
            <person name="Ravi A."/>
            <person name="Getino M."/>
            <person name="Pursley I."/>
            <person name="Horton D.L."/>
            <person name="Alikhan N.F."/>
            <person name="Baker D."/>
            <person name="Gharbi K."/>
            <person name="Hall N."/>
            <person name="Watson M."/>
            <person name="Adriaenssens E.M."/>
            <person name="Foster-Nyarko E."/>
            <person name="Jarju S."/>
            <person name="Secka A."/>
            <person name="Antonio M."/>
            <person name="Oren A."/>
            <person name="Chaudhuri R.R."/>
            <person name="La Ragione R."/>
            <person name="Hildebrand F."/>
            <person name="Pallen M.J."/>
        </authorList>
    </citation>
    <scope>NUCLEOTIDE SEQUENCE</scope>
    <source>
        <strain evidence="2">6919</strain>
    </source>
</reference>
<dbReference type="Pfam" id="PF07675">
    <property type="entry name" value="Cleaved_Adhesin"/>
    <property type="match status" value="2"/>
</dbReference>
<comment type="caution">
    <text evidence="2">The sequence shown here is derived from an EMBL/GenBank/DDBJ whole genome shotgun (WGS) entry which is preliminary data.</text>
</comment>
<protein>
    <submittedName>
        <fullName evidence="2">Choice-of-anchor J domain-containing protein</fullName>
    </submittedName>
</protein>
<feature type="domain" description="Fibronectin type-III" evidence="1">
    <location>
        <begin position="50"/>
        <end position="135"/>
    </location>
</feature>
<dbReference type="Proteomes" id="UP000823598">
    <property type="component" value="Unassembled WGS sequence"/>
</dbReference>
<reference evidence="2" key="1">
    <citation type="submission" date="2020-10" db="EMBL/GenBank/DDBJ databases">
        <authorList>
            <person name="Gilroy R."/>
        </authorList>
    </citation>
    <scope>NUCLEOTIDE SEQUENCE</scope>
    <source>
        <strain evidence="2">6919</strain>
    </source>
</reference>
<organism evidence="2 3">
    <name type="scientific">Candidatus Limisoma faecipullorum</name>
    <dbReference type="NCBI Taxonomy" id="2840854"/>
    <lineage>
        <taxon>Bacteria</taxon>
        <taxon>Pseudomonadati</taxon>
        <taxon>Bacteroidota</taxon>
        <taxon>Bacteroidia</taxon>
        <taxon>Bacteroidales</taxon>
        <taxon>Candidatus Limisoma</taxon>
    </lineage>
</organism>
<dbReference type="InterPro" id="IPR011628">
    <property type="entry name" value="Cleaved_adhesin"/>
</dbReference>
<feature type="domain" description="Fibronectin type-III" evidence="1">
    <location>
        <begin position="397"/>
        <end position="483"/>
    </location>
</feature>
<dbReference type="InterPro" id="IPR003961">
    <property type="entry name" value="FN3_dom"/>
</dbReference>
<accession>A0A9D9IR18</accession>
<feature type="domain" description="Fibronectin type-III" evidence="1">
    <location>
        <begin position="149"/>
        <end position="232"/>
    </location>
</feature>
<evidence type="ECO:0000259" key="1">
    <source>
        <dbReference type="SMART" id="SM00060"/>
    </source>
</evidence>
<dbReference type="Gene3D" id="2.60.120.200">
    <property type="match status" value="2"/>
</dbReference>
<sequence>FYWFAYNDSESALYKVNTQTAEITKIADIEGHAQVVAAYAAEPEAADKAPAAAENITADFTGASLSGTISFSIPSLCYDGTALTGNVDYDIYVDGVVRVSGVGKTPGSTVEETVTVAQAGTHEFKVILKNTTGPSPEAAMEKWIGADTPLAVSAVEAKYSDGTVNVTWQAPEGSVHGGYVNAEEITYKVVRQPGDVVVKENTTETSFSETLTSETIKLYSYDVTASFMGNESEMTSSNTVKIGEYVALPFNDTFDTSASFAYYTVIDNNKDGKTWLYDGGQRCAYDNSLSVAQCDDYLILPPVKMNKSDVYKLTFKARNLVYAESFEVLMGSSPEPSAMTSTIIEETQLQAEQVFEKDITVSEDGVKYIAIHHTTQGGGMYLYIDDISIENNTQSAPGQVQNLTVTAGAEGALSADIAFNAPVSRVDGTELDAITKIELYRDTELIHTFESPATGAELTYIDNEAVSGFNTYRAIAYNDYGAGRTAECRAYIGKDAPGNPRNVVFSDLGDNRNKIVWEEAETGKNGGYVEPGSTVFDIYRVISSEPVCIAQDVTTAEYIDEECPVEDGIQTIVYYNVRARNAIGESGDAQSNMLMVGSPYPAPLDESFSNAALSTQPWMVDRFGGETNDAGWSLYRSGSYDMEAQDGDNGFAMFTGNVSGAKSLISSPKIDISGLEKPGLEFYVSLPYLDTDFTAMISVDNGEFTAISETMKGGTTDFEWTQVIIPLEKYAGAGQIRIGLLGEVTGQTGACFVDNLSVRDIFDNDIEISGFTGPNVTTAGNICTYAATVVNCGIKTVSDASIEFLLNGTVVGQDVLPELAAGESTVVEFEYVPAASDNGKELVFSSRLVIEDDNGTNDMSGTVVTVVRSNNYPVPEDLRASVENGNIMLSWTAPDYESGVHAEICDDFESYTTFAISGIGDYTLIDADKSMTYRLGNTDYENATAMMAFQVFDPQKAGIADESFSPKSGKQMLISVAALSGENDDWLITPELAQDCRYVSFYAKSITDRYGLEQFEAWYSTSGTDTDDFTKFETGTQEAPADWTEFAYRLPEGTKYFAIRYVSKDKYALAIDDLSYTPADGDVESLELLGYNVYRDGVRINDDILTDASCADSSDGQNHTYAVTAVYDLGESDFSGEIETGAGGVGSVCQDIRIYAAECVICVDGAAGDVVEIYSLEGRLLYAEKADGNKEIVGMLPGYYIVKAGGMVAKLAVQ</sequence>
<feature type="non-terminal residue" evidence="2">
    <location>
        <position position="1"/>
    </location>
</feature>
<dbReference type="Gene3D" id="2.60.40.10">
    <property type="entry name" value="Immunoglobulins"/>
    <property type="match status" value="2"/>
</dbReference>
<feature type="domain" description="Fibronectin type-III" evidence="1">
    <location>
        <begin position="497"/>
        <end position="586"/>
    </location>
</feature>
<dbReference type="EMBL" id="JADIMC010000110">
    <property type="protein sequence ID" value="MBO8477157.1"/>
    <property type="molecule type" value="Genomic_DNA"/>
</dbReference>
<evidence type="ECO:0000313" key="3">
    <source>
        <dbReference type="Proteomes" id="UP000823598"/>
    </source>
</evidence>
<dbReference type="NCBIfam" id="NF038128">
    <property type="entry name" value="choice_anch_J"/>
    <property type="match status" value="2"/>
</dbReference>
<dbReference type="Pfam" id="PF07705">
    <property type="entry name" value="CARDB"/>
    <property type="match status" value="1"/>
</dbReference>
<proteinExistence type="predicted"/>
<name>A0A9D9IR18_9BACT</name>
<dbReference type="SMART" id="SM00060">
    <property type="entry name" value="FN3"/>
    <property type="match status" value="4"/>
</dbReference>
<dbReference type="InterPro" id="IPR011635">
    <property type="entry name" value="CARDB"/>
</dbReference>
<evidence type="ECO:0000313" key="2">
    <source>
        <dbReference type="EMBL" id="MBO8477157.1"/>
    </source>
</evidence>
<gene>
    <name evidence="2" type="ORF">IAB88_09215</name>
</gene>
<dbReference type="AlphaFoldDB" id="A0A9D9IR18"/>
<dbReference type="InterPro" id="IPR013783">
    <property type="entry name" value="Ig-like_fold"/>
</dbReference>